<dbReference type="InterPro" id="IPR013332">
    <property type="entry name" value="KPR_N"/>
</dbReference>
<comment type="catalytic activity">
    <reaction evidence="10">
        <text>(R)-pantoate + NADP(+) = 2-dehydropantoate + NADPH + H(+)</text>
        <dbReference type="Rhea" id="RHEA:16233"/>
        <dbReference type="ChEBI" id="CHEBI:11561"/>
        <dbReference type="ChEBI" id="CHEBI:15378"/>
        <dbReference type="ChEBI" id="CHEBI:15980"/>
        <dbReference type="ChEBI" id="CHEBI:57783"/>
        <dbReference type="ChEBI" id="CHEBI:58349"/>
        <dbReference type="EC" id="1.1.1.169"/>
    </reaction>
</comment>
<evidence type="ECO:0000259" key="11">
    <source>
        <dbReference type="PROSITE" id="PS51819"/>
    </source>
</evidence>
<comment type="similarity">
    <text evidence="3">Belongs to the ketopantoate reductase family.</text>
</comment>
<keyword evidence="8 12" id="KW-0560">Oxidoreductase</keyword>
<feature type="domain" description="VOC" evidence="11">
    <location>
        <begin position="316"/>
        <end position="425"/>
    </location>
</feature>
<evidence type="ECO:0000256" key="1">
    <source>
        <dbReference type="ARBA" id="ARBA00002919"/>
    </source>
</evidence>
<evidence type="ECO:0000256" key="10">
    <source>
        <dbReference type="ARBA" id="ARBA00048793"/>
    </source>
</evidence>
<dbReference type="Proteomes" id="UP000541136">
    <property type="component" value="Unassembled WGS sequence"/>
</dbReference>
<dbReference type="GO" id="GO:0008677">
    <property type="term" value="F:2-dehydropantoate 2-reductase activity"/>
    <property type="evidence" value="ECO:0007669"/>
    <property type="project" value="UniProtKB-EC"/>
</dbReference>
<dbReference type="Pfam" id="PF02558">
    <property type="entry name" value="ApbA"/>
    <property type="match status" value="1"/>
</dbReference>
<dbReference type="InterPro" id="IPR029068">
    <property type="entry name" value="Glyas_Bleomycin-R_OHBP_Dase"/>
</dbReference>
<comment type="function">
    <text evidence="1">Catalyzes the NADPH-dependent reduction of ketopantoate into pantoic acid.</text>
</comment>
<evidence type="ECO:0000256" key="2">
    <source>
        <dbReference type="ARBA" id="ARBA00004994"/>
    </source>
</evidence>
<evidence type="ECO:0000256" key="8">
    <source>
        <dbReference type="ARBA" id="ARBA00023002"/>
    </source>
</evidence>
<evidence type="ECO:0000313" key="12">
    <source>
        <dbReference type="EMBL" id="MBB6085359.1"/>
    </source>
</evidence>
<comment type="caution">
    <text evidence="12">The sequence shown here is derived from an EMBL/GenBank/DDBJ whole genome shotgun (WGS) entry which is preliminary data.</text>
</comment>
<dbReference type="InterPro" id="IPR036291">
    <property type="entry name" value="NAD(P)-bd_dom_sf"/>
</dbReference>
<name>A0A7W9TR81_CASDE</name>
<keyword evidence="7" id="KW-0521">NADP</keyword>
<evidence type="ECO:0000256" key="7">
    <source>
        <dbReference type="ARBA" id="ARBA00022857"/>
    </source>
</evidence>
<evidence type="ECO:0000256" key="6">
    <source>
        <dbReference type="ARBA" id="ARBA00022655"/>
    </source>
</evidence>
<dbReference type="PANTHER" id="PTHR21708">
    <property type="entry name" value="PROBABLE 2-DEHYDROPANTOATE 2-REDUCTASE"/>
    <property type="match status" value="1"/>
</dbReference>
<dbReference type="SUPFAM" id="SSF51735">
    <property type="entry name" value="NAD(P)-binding Rossmann-fold domains"/>
    <property type="match status" value="1"/>
</dbReference>
<dbReference type="GO" id="GO:0005737">
    <property type="term" value="C:cytoplasm"/>
    <property type="evidence" value="ECO:0007669"/>
    <property type="project" value="TreeGrafter"/>
</dbReference>
<evidence type="ECO:0000256" key="5">
    <source>
        <dbReference type="ARBA" id="ARBA00019465"/>
    </source>
</evidence>
<dbReference type="EC" id="1.1.1.169" evidence="4"/>
<evidence type="ECO:0000256" key="3">
    <source>
        <dbReference type="ARBA" id="ARBA00007870"/>
    </source>
</evidence>
<dbReference type="InterPro" id="IPR013752">
    <property type="entry name" value="KPA_reductase"/>
</dbReference>
<dbReference type="Pfam" id="PF08546">
    <property type="entry name" value="ApbA_C"/>
    <property type="match status" value="1"/>
</dbReference>
<comment type="pathway">
    <text evidence="2">Cofactor biosynthesis; (R)-pantothenate biosynthesis; (R)-pantoate from 3-methyl-2-oxobutanoate: step 2/2.</text>
</comment>
<accession>A0A7W9TR81</accession>
<evidence type="ECO:0000256" key="4">
    <source>
        <dbReference type="ARBA" id="ARBA00013014"/>
    </source>
</evidence>
<keyword evidence="6" id="KW-0566">Pantothenate biosynthesis</keyword>
<dbReference type="SUPFAM" id="SSF54593">
    <property type="entry name" value="Glyoxalase/Bleomycin resistance protein/Dihydroxybiphenyl dioxygenase"/>
    <property type="match status" value="1"/>
</dbReference>
<proteinExistence type="inferred from homology"/>
<dbReference type="EMBL" id="JACHIB010000024">
    <property type="protein sequence ID" value="MBB6085359.1"/>
    <property type="molecule type" value="Genomic_DNA"/>
</dbReference>
<dbReference type="SUPFAM" id="SSF48179">
    <property type="entry name" value="6-phosphogluconate dehydrogenase C-terminal domain-like"/>
    <property type="match status" value="1"/>
</dbReference>
<dbReference type="AlphaFoldDB" id="A0A7W9TR81"/>
<dbReference type="InterPro" id="IPR037523">
    <property type="entry name" value="VOC_core"/>
</dbReference>
<reference evidence="12 13" key="1">
    <citation type="submission" date="2020-08" db="EMBL/GenBank/DDBJ databases">
        <title>Genomic Encyclopedia of Type Strains, Phase IV (KMG-IV): sequencing the most valuable type-strain genomes for metagenomic binning, comparative biology and taxonomic classification.</title>
        <authorList>
            <person name="Goeker M."/>
        </authorList>
    </citation>
    <scope>NUCLEOTIDE SEQUENCE [LARGE SCALE GENOMIC DNA]</scope>
    <source>
        <strain evidence="12 13">DSM 12141</strain>
    </source>
</reference>
<dbReference type="Gene3D" id="3.40.50.720">
    <property type="entry name" value="NAD(P)-binding Rossmann-like Domain"/>
    <property type="match status" value="1"/>
</dbReference>
<dbReference type="PROSITE" id="PS51819">
    <property type="entry name" value="VOC"/>
    <property type="match status" value="1"/>
</dbReference>
<dbReference type="NCBIfam" id="TIGR00745">
    <property type="entry name" value="apbA_panE"/>
    <property type="match status" value="1"/>
</dbReference>
<dbReference type="UniPathway" id="UPA00028">
    <property type="reaction ID" value="UER00004"/>
</dbReference>
<dbReference type="InterPro" id="IPR003710">
    <property type="entry name" value="ApbA"/>
</dbReference>
<dbReference type="InterPro" id="IPR008927">
    <property type="entry name" value="6-PGluconate_DH-like_C_sf"/>
</dbReference>
<dbReference type="InterPro" id="IPR013328">
    <property type="entry name" value="6PGD_dom2"/>
</dbReference>
<sequence>MKICILGAGALGSALGASLAEGGSEVVLLSRNAAHVEAIRAGGLRLRDQDDERRVRLRAETEAAAVGPVDLVVVLVKSFQTREALAQAGPLFGPGTLALSLQNGLGHEDILAESIGRERVLAGKTYVGGTLLGPGHVLAGVRGKETLLGELDGARTGRALAIAREFERAGLPVRLSDNILGTIWDKLLINVATGALTAITRMPYGPLFQCAPLEAVGVAAVREAMEIAHAAGVRLSIADPLEAWRRAGAGLPADFRTSMLQSLDRGSATEIDYINGAVVERGLRLGIAAPVNATLAACVKGIEAMAGRTALARPPGIDHAAVRVEDIGWHVRFFEEVLGMPVREIDGPPEAPRQVWLEGGVQLIAAPAAAGDAGRAQSRIAHVALRVRGLEAALARAAGWPVTVLPQGPNWLRTPDGVALELFDC</sequence>
<dbReference type="FunFam" id="3.40.50.720:FF:000307">
    <property type="entry name" value="2-dehydropantoate 2-reductase"/>
    <property type="match status" value="1"/>
</dbReference>
<gene>
    <name evidence="12" type="ORF">HNR28_003416</name>
</gene>
<dbReference type="PANTHER" id="PTHR21708:SF26">
    <property type="entry name" value="2-DEHYDROPANTOATE 2-REDUCTASE"/>
    <property type="match status" value="1"/>
</dbReference>
<evidence type="ECO:0000256" key="9">
    <source>
        <dbReference type="ARBA" id="ARBA00032024"/>
    </source>
</evidence>
<dbReference type="Gene3D" id="1.10.1040.10">
    <property type="entry name" value="N-(1-d-carboxylethyl)-l-norvaline Dehydrogenase, domain 2"/>
    <property type="match status" value="1"/>
</dbReference>
<dbReference type="Pfam" id="PF00903">
    <property type="entry name" value="Glyoxalase"/>
    <property type="match status" value="1"/>
</dbReference>
<dbReference type="InterPro" id="IPR051402">
    <property type="entry name" value="KPR-Related"/>
</dbReference>
<dbReference type="InterPro" id="IPR004360">
    <property type="entry name" value="Glyas_Fos-R_dOase_dom"/>
</dbReference>
<dbReference type="GO" id="GO:0015940">
    <property type="term" value="P:pantothenate biosynthetic process"/>
    <property type="evidence" value="ECO:0007669"/>
    <property type="project" value="UniProtKB-UniPathway"/>
</dbReference>
<organism evidence="12 13">
    <name type="scientific">Castellaniella defragrans</name>
    <name type="common">Alcaligenes defragrans</name>
    <dbReference type="NCBI Taxonomy" id="75697"/>
    <lineage>
        <taxon>Bacteria</taxon>
        <taxon>Pseudomonadati</taxon>
        <taxon>Pseudomonadota</taxon>
        <taxon>Betaproteobacteria</taxon>
        <taxon>Burkholderiales</taxon>
        <taxon>Alcaligenaceae</taxon>
        <taxon>Castellaniella</taxon>
    </lineage>
</organism>
<evidence type="ECO:0000313" key="13">
    <source>
        <dbReference type="Proteomes" id="UP000541136"/>
    </source>
</evidence>
<protein>
    <recommendedName>
        <fullName evidence="5">2-dehydropantoate 2-reductase</fullName>
        <ecNumber evidence="4">1.1.1.169</ecNumber>
    </recommendedName>
    <alternativeName>
        <fullName evidence="9">Ketopantoate reductase</fullName>
    </alternativeName>
</protein>
<dbReference type="Gene3D" id="3.10.180.10">
    <property type="entry name" value="2,3-Dihydroxybiphenyl 1,2-Dioxygenase, domain 1"/>
    <property type="match status" value="1"/>
</dbReference>